<name>A0A0M4FVM9_9BACI</name>
<dbReference type="Proteomes" id="UP000067625">
    <property type="component" value="Chromosome"/>
</dbReference>
<comment type="similarity">
    <text evidence="1">Belongs to the glycosyl hydrolase 66 family.</text>
</comment>
<accession>A0A0M4FVM9</accession>
<evidence type="ECO:0000313" key="3">
    <source>
        <dbReference type="EMBL" id="ALC80800.1"/>
    </source>
</evidence>
<organism evidence="3 4">
    <name type="scientific">Bacillus gobiensis</name>
    <dbReference type="NCBI Taxonomy" id="1441095"/>
    <lineage>
        <taxon>Bacteria</taxon>
        <taxon>Bacillati</taxon>
        <taxon>Bacillota</taxon>
        <taxon>Bacilli</taxon>
        <taxon>Bacillales</taxon>
        <taxon>Bacillaceae</taxon>
        <taxon>Bacillus</taxon>
    </lineage>
</organism>
<reference evidence="4" key="1">
    <citation type="submission" date="2015-08" db="EMBL/GenBank/DDBJ databases">
        <title>Genome sequencing project for genomic taxonomy and phylogenomics of Bacillus-like bacteria.</title>
        <authorList>
            <person name="Liu B."/>
            <person name="Wang J."/>
            <person name="Zhu Y."/>
            <person name="Liu G."/>
            <person name="Chen Q."/>
            <person name="Chen Z."/>
            <person name="Lan J."/>
            <person name="Che J."/>
            <person name="Ge C."/>
            <person name="Shi H."/>
            <person name="Pan Z."/>
            <person name="Liu X."/>
        </authorList>
    </citation>
    <scope>NUCLEOTIDE SEQUENCE [LARGE SCALE GENOMIC DNA]</scope>
    <source>
        <strain evidence="4">FJAT-4402</strain>
    </source>
</reference>
<evidence type="ECO:0000313" key="4">
    <source>
        <dbReference type="Proteomes" id="UP000067625"/>
    </source>
</evidence>
<dbReference type="STRING" id="1441095.AM592_03775"/>
<dbReference type="RefSeq" id="WP_053602545.1">
    <property type="nucleotide sequence ID" value="NZ_CP012600.1"/>
</dbReference>
<dbReference type="Pfam" id="PF13199">
    <property type="entry name" value="Glyco_hydro_66"/>
    <property type="match status" value="1"/>
</dbReference>
<dbReference type="AlphaFoldDB" id="A0A0M4FVM9"/>
<dbReference type="CDD" id="cd14745">
    <property type="entry name" value="GH66"/>
    <property type="match status" value="1"/>
</dbReference>
<evidence type="ECO:0008006" key="5">
    <source>
        <dbReference type="Google" id="ProtNLM"/>
    </source>
</evidence>
<dbReference type="InterPro" id="IPR013783">
    <property type="entry name" value="Ig-like_fold"/>
</dbReference>
<reference evidence="3 4" key="2">
    <citation type="journal article" date="2016" name="Int. J. Syst. Evol. Microbiol.">
        <title>Bacillus gobiensis sp. nov., isolated from a soil sample.</title>
        <authorList>
            <person name="Liu B."/>
            <person name="Liu G.H."/>
            <person name="Cetin S."/>
            <person name="Schumann P."/>
            <person name="Pan Z.Z."/>
            <person name="Chen Q.Q."/>
        </authorList>
    </citation>
    <scope>NUCLEOTIDE SEQUENCE [LARGE SCALE GENOMIC DNA]</scope>
    <source>
        <strain evidence="3 4">FJAT-4402</strain>
    </source>
</reference>
<evidence type="ECO:0000256" key="2">
    <source>
        <dbReference type="ARBA" id="ARBA00022729"/>
    </source>
</evidence>
<dbReference type="Gene3D" id="3.20.20.80">
    <property type="entry name" value="Glycosidases"/>
    <property type="match status" value="1"/>
</dbReference>
<dbReference type="PATRIC" id="fig|1441095.3.peg.828"/>
<dbReference type="InterPro" id="IPR013780">
    <property type="entry name" value="Glyco_hydro_b"/>
</dbReference>
<keyword evidence="4" id="KW-1185">Reference proteome</keyword>
<dbReference type="SUPFAM" id="SSF51445">
    <property type="entry name" value="(Trans)glycosidases"/>
    <property type="match status" value="1"/>
</dbReference>
<evidence type="ECO:0000256" key="1">
    <source>
        <dbReference type="ARBA" id="ARBA00010837"/>
    </source>
</evidence>
<gene>
    <name evidence="3" type="ORF">AM592_03775</name>
</gene>
<dbReference type="EMBL" id="CP012600">
    <property type="protein sequence ID" value="ALC80800.1"/>
    <property type="molecule type" value="Genomic_DNA"/>
</dbReference>
<dbReference type="InterPro" id="IPR017853">
    <property type="entry name" value="GH"/>
</dbReference>
<keyword evidence="2" id="KW-0732">Signal</keyword>
<dbReference type="Gene3D" id="2.60.40.10">
    <property type="entry name" value="Immunoglobulins"/>
    <property type="match status" value="1"/>
</dbReference>
<proteinExistence type="inferred from homology"/>
<sequence>MKWKTIILILGAVLLSLFAIYSNKTLLSEKASPKIDLIPVQNLFTNLQTNKSHYSPGDAVTFSLSNQTKSETIKIAYYHLDRKIEEQTLSVNDSTEQSWSWNPPNDDYKGYLAEITMFKGNHVQTETIAVDVSSDWSKFPRYGFLSEFGESTGENVSHVISSLNRYHINGLQFYDWHEEHQQPLKTEGDSPASHWQDVANRDISLETVKQYIDFAHQKNMKTMAYNLLYGSFENKDIPREWHLFKDSQHEIIDQHPLPDQWKSNVNIMNPTNPWWQDYIINQQKNVYRRLPFDGWHIDQLGDRGDVFNEWGSPVQIVDGFQPFLSKIKQEIPDKEIVMNAVNQYGQSAIAEASPSFLYTEVWDEYKSYSDLKRILDENASLSKRDESSVLAAYMNYNHSNQPGSFNEAGILSANAVIFANGGAHLEQGEHMLSKEYFPLHQLNMEASLQEKMIDYYDFLTAYENILRENVTNSSIELTSNEGIPLSFGDAVQGQIWILPKQKEKQKIIHFINFLDAKTMEWRDSDAAQPAPSERTNLDFTIKEEKKINRMWLASPDTKSSMPIAVPFVQKGKDVSFTLPSLTYWDMLVIEYEE</sequence>
<dbReference type="OrthoDB" id="9778932at2"/>
<dbReference type="Gene3D" id="2.60.40.1180">
    <property type="entry name" value="Golgi alpha-mannosidase II"/>
    <property type="match status" value="1"/>
</dbReference>
<dbReference type="InterPro" id="IPR025092">
    <property type="entry name" value="Glyco_hydro_66"/>
</dbReference>
<protein>
    <recommendedName>
        <fullName evidence="5">Cycloisomaltooligosaccharide glucanotransferase</fullName>
    </recommendedName>
</protein>